<comment type="caution">
    <text evidence="8">The sequence shown here is derived from an EMBL/GenBank/DDBJ whole genome shotgun (WGS) entry which is preliminary data.</text>
</comment>
<keyword evidence="9" id="KW-1185">Reference proteome</keyword>
<dbReference type="OrthoDB" id="8611574at2"/>
<keyword evidence="2" id="KW-0805">Transcription regulation</keyword>
<evidence type="ECO:0000259" key="7">
    <source>
        <dbReference type="Pfam" id="PF08281"/>
    </source>
</evidence>
<accession>A0A4R6XRE4</accession>
<dbReference type="InterPro" id="IPR013325">
    <property type="entry name" value="RNA_pol_sigma_r2"/>
</dbReference>
<evidence type="ECO:0000313" key="9">
    <source>
        <dbReference type="Proteomes" id="UP000295724"/>
    </source>
</evidence>
<dbReference type="InterPro" id="IPR014284">
    <property type="entry name" value="RNA_pol_sigma-70_dom"/>
</dbReference>
<feature type="domain" description="RNA polymerase sigma-70 region 2" evidence="6">
    <location>
        <begin position="28"/>
        <end position="96"/>
    </location>
</feature>
<dbReference type="AlphaFoldDB" id="A0A4R6XRE4"/>
<dbReference type="InterPro" id="IPR036388">
    <property type="entry name" value="WH-like_DNA-bd_sf"/>
</dbReference>
<keyword evidence="3" id="KW-0731">Sigma factor</keyword>
<dbReference type="PANTHER" id="PTHR43133:SF8">
    <property type="entry name" value="RNA POLYMERASE SIGMA FACTOR HI_1459-RELATED"/>
    <property type="match status" value="1"/>
</dbReference>
<keyword evidence="5" id="KW-0804">Transcription</keyword>
<dbReference type="PANTHER" id="PTHR43133">
    <property type="entry name" value="RNA POLYMERASE ECF-TYPE SIGMA FACTO"/>
    <property type="match status" value="1"/>
</dbReference>
<dbReference type="SUPFAM" id="SSF88659">
    <property type="entry name" value="Sigma3 and sigma4 domains of RNA polymerase sigma factors"/>
    <property type="match status" value="1"/>
</dbReference>
<dbReference type="InterPro" id="IPR013249">
    <property type="entry name" value="RNA_pol_sigma70_r4_t2"/>
</dbReference>
<dbReference type="GO" id="GO:0016987">
    <property type="term" value="F:sigma factor activity"/>
    <property type="evidence" value="ECO:0007669"/>
    <property type="project" value="UniProtKB-KW"/>
</dbReference>
<dbReference type="EMBL" id="SNZB01000003">
    <property type="protein sequence ID" value="TDR20564.1"/>
    <property type="molecule type" value="Genomic_DNA"/>
</dbReference>
<comment type="similarity">
    <text evidence="1">Belongs to the sigma-70 factor family. ECF subfamily.</text>
</comment>
<evidence type="ECO:0000256" key="1">
    <source>
        <dbReference type="ARBA" id="ARBA00010641"/>
    </source>
</evidence>
<evidence type="ECO:0000259" key="6">
    <source>
        <dbReference type="Pfam" id="PF04542"/>
    </source>
</evidence>
<protein>
    <submittedName>
        <fullName evidence="8">RNA polymerase sigma-70 factor (ECF subfamily)</fullName>
    </submittedName>
</protein>
<dbReference type="Pfam" id="PF08281">
    <property type="entry name" value="Sigma70_r4_2"/>
    <property type="match status" value="1"/>
</dbReference>
<evidence type="ECO:0000256" key="4">
    <source>
        <dbReference type="ARBA" id="ARBA00023125"/>
    </source>
</evidence>
<evidence type="ECO:0000313" key="8">
    <source>
        <dbReference type="EMBL" id="TDR20564.1"/>
    </source>
</evidence>
<dbReference type="NCBIfam" id="TIGR02937">
    <property type="entry name" value="sigma70-ECF"/>
    <property type="match status" value="1"/>
</dbReference>
<gene>
    <name evidence="8" type="ORF">C8D91_1538</name>
</gene>
<dbReference type="GO" id="GO:0006352">
    <property type="term" value="P:DNA-templated transcription initiation"/>
    <property type="evidence" value="ECO:0007669"/>
    <property type="project" value="InterPro"/>
</dbReference>
<name>A0A4R6XRE4_9GAMM</name>
<organism evidence="8 9">
    <name type="scientific">Marinicella litoralis</name>
    <dbReference type="NCBI Taxonomy" id="644220"/>
    <lineage>
        <taxon>Bacteria</taxon>
        <taxon>Pseudomonadati</taxon>
        <taxon>Pseudomonadota</taxon>
        <taxon>Gammaproteobacteria</taxon>
        <taxon>Lysobacterales</taxon>
        <taxon>Marinicellaceae</taxon>
        <taxon>Marinicella</taxon>
    </lineage>
</organism>
<evidence type="ECO:0000256" key="2">
    <source>
        <dbReference type="ARBA" id="ARBA00023015"/>
    </source>
</evidence>
<dbReference type="InterPro" id="IPR013324">
    <property type="entry name" value="RNA_pol_sigma_r3/r4-like"/>
</dbReference>
<dbReference type="InterPro" id="IPR039425">
    <property type="entry name" value="RNA_pol_sigma-70-like"/>
</dbReference>
<evidence type="ECO:0000256" key="5">
    <source>
        <dbReference type="ARBA" id="ARBA00023163"/>
    </source>
</evidence>
<dbReference type="Gene3D" id="1.10.1740.10">
    <property type="match status" value="1"/>
</dbReference>
<dbReference type="RefSeq" id="WP_099018405.1">
    <property type="nucleotide sequence ID" value="NZ_NIHB01000001.1"/>
</dbReference>
<evidence type="ECO:0000256" key="3">
    <source>
        <dbReference type="ARBA" id="ARBA00023082"/>
    </source>
</evidence>
<sequence>MRAKLESTATLLAKVKDGDKMARDQLCSTYLPMLKRWAHGRLPAYARDLAETDDMVQNTLIKAMNKLDSFSSLREGAFLAYLRKILLNNIRMEIRRFSNQRDLLQSHHEGDENVTGASALDQAIGNEVVEKYENALMKIPDQAREAVILRVELGYSYPEIATAIECASANAARMIVARSLYKLAENMK</sequence>
<keyword evidence="4" id="KW-0238">DNA-binding</keyword>
<dbReference type="SUPFAM" id="SSF88946">
    <property type="entry name" value="Sigma2 domain of RNA polymerase sigma factors"/>
    <property type="match status" value="1"/>
</dbReference>
<dbReference type="InterPro" id="IPR007627">
    <property type="entry name" value="RNA_pol_sigma70_r2"/>
</dbReference>
<feature type="domain" description="RNA polymerase sigma factor 70 region 4 type 2" evidence="7">
    <location>
        <begin position="132"/>
        <end position="175"/>
    </location>
</feature>
<dbReference type="GO" id="GO:0003677">
    <property type="term" value="F:DNA binding"/>
    <property type="evidence" value="ECO:0007669"/>
    <property type="project" value="UniProtKB-KW"/>
</dbReference>
<reference evidence="8 9" key="1">
    <citation type="submission" date="2019-03" db="EMBL/GenBank/DDBJ databases">
        <title>Genomic Encyclopedia of Type Strains, Phase IV (KMG-IV): sequencing the most valuable type-strain genomes for metagenomic binning, comparative biology and taxonomic classification.</title>
        <authorList>
            <person name="Goeker M."/>
        </authorList>
    </citation>
    <scope>NUCLEOTIDE SEQUENCE [LARGE SCALE GENOMIC DNA]</scope>
    <source>
        <strain evidence="8 9">DSM 25488</strain>
    </source>
</reference>
<dbReference type="Pfam" id="PF04542">
    <property type="entry name" value="Sigma70_r2"/>
    <property type="match status" value="1"/>
</dbReference>
<dbReference type="Gene3D" id="1.10.10.10">
    <property type="entry name" value="Winged helix-like DNA-binding domain superfamily/Winged helix DNA-binding domain"/>
    <property type="match status" value="1"/>
</dbReference>
<dbReference type="Proteomes" id="UP000295724">
    <property type="component" value="Unassembled WGS sequence"/>
</dbReference>
<proteinExistence type="inferred from homology"/>